<dbReference type="EMBL" id="AP019297">
    <property type="protein sequence ID" value="BBG92829.1"/>
    <property type="molecule type" value="Genomic_DNA"/>
</dbReference>
<dbReference type="GO" id="GO:0016788">
    <property type="term" value="F:hydrolase activity, acting on ester bonds"/>
    <property type="evidence" value="ECO:0007669"/>
    <property type="project" value="InterPro"/>
</dbReference>
<evidence type="ECO:0000256" key="4">
    <source>
        <dbReference type="ARBA" id="ARBA00022729"/>
    </source>
</evidence>
<protein>
    <submittedName>
        <fullName evidence="9">GDSL-like Lipase/Acylhydrolase superfamily protein</fullName>
    </submittedName>
</protein>
<feature type="signal peptide" evidence="8">
    <location>
        <begin position="1"/>
        <end position="29"/>
    </location>
</feature>
<keyword evidence="3" id="KW-0964">Secreted</keyword>
<dbReference type="PANTHER" id="PTHR45650">
    <property type="entry name" value="GDSL-LIKE LIPASE/ACYLHYDROLASE-RELATED"/>
    <property type="match status" value="1"/>
</dbReference>
<evidence type="ECO:0000256" key="6">
    <source>
        <dbReference type="ARBA" id="ARBA00022963"/>
    </source>
</evidence>
<dbReference type="Pfam" id="PF00657">
    <property type="entry name" value="Lipase_GDSL"/>
    <property type="match status" value="1"/>
</dbReference>
<name>A0A4Y1QLX1_PRUDU</name>
<dbReference type="InterPro" id="IPR036514">
    <property type="entry name" value="SGNH_hydro_sf"/>
</dbReference>
<keyword evidence="6" id="KW-0442">Lipid degradation</keyword>
<evidence type="ECO:0000256" key="7">
    <source>
        <dbReference type="ARBA" id="ARBA00023098"/>
    </source>
</evidence>
<evidence type="ECO:0000256" key="1">
    <source>
        <dbReference type="ARBA" id="ARBA00004613"/>
    </source>
</evidence>
<dbReference type="CDD" id="cd01837">
    <property type="entry name" value="SGNH_plant_lipase_like"/>
    <property type="match status" value="1"/>
</dbReference>
<evidence type="ECO:0000256" key="2">
    <source>
        <dbReference type="ARBA" id="ARBA00008668"/>
    </source>
</evidence>
<dbReference type="GO" id="GO:0005576">
    <property type="term" value="C:extracellular region"/>
    <property type="evidence" value="ECO:0007669"/>
    <property type="project" value="UniProtKB-SubCell"/>
</dbReference>
<dbReference type="PANTHER" id="PTHR45650:SF80">
    <property type="entry name" value="FINGER PROTEIN, PUTATIVE-RELATED"/>
    <property type="match status" value="1"/>
</dbReference>
<keyword evidence="4 8" id="KW-0732">Signal</keyword>
<gene>
    <name evidence="9" type="ORF">Prudu_000673</name>
</gene>
<dbReference type="GO" id="GO:0016042">
    <property type="term" value="P:lipid catabolic process"/>
    <property type="evidence" value="ECO:0007669"/>
    <property type="project" value="UniProtKB-KW"/>
</dbReference>
<feature type="chain" id="PRO_5021331033" evidence="8">
    <location>
        <begin position="30"/>
        <end position="372"/>
    </location>
</feature>
<dbReference type="InterPro" id="IPR035669">
    <property type="entry name" value="SGNH_plant_lipase-like"/>
</dbReference>
<keyword evidence="5 9" id="KW-0378">Hydrolase</keyword>
<comment type="subcellular location">
    <subcellularLocation>
        <location evidence="1">Secreted</location>
    </subcellularLocation>
</comment>
<evidence type="ECO:0000256" key="8">
    <source>
        <dbReference type="SAM" id="SignalP"/>
    </source>
</evidence>
<sequence length="372" mass="40834">MGRKIVRQLWVFTILLLVSINLCCNLVHGEPQVPCYFVFGDSLSDTGNNNGLLTLARVNYPPYGIDFPRGPTGRFSNGRNLVDVIGQSSAELLGFSHYIPPFATARGLKILEGVNYASGAAGIRDESGRNQLIRISFNQQLLNHQITVNRIASLMRNNRPSAVQYLGKCIYTVGIGSNDYINNYFVPRLYSTSRKYTPDQYAGVLIQEFSEQLRRLYKTGARKIALFGIGAIGSTPFEVDMCGGTNISSLLCSAKINTAVQLFNERLKSLVTDLNTNLIDAKFTFIDYFGIGLSSAAASAGSMVSDAPCCEAESETGLCVPFSTPCKNRTQYSFWDAFHPTEISNVVVGRRAYKATLPTDAVPYDISHLAHV</sequence>
<dbReference type="InterPro" id="IPR001087">
    <property type="entry name" value="GDSL"/>
</dbReference>
<evidence type="ECO:0000256" key="3">
    <source>
        <dbReference type="ARBA" id="ARBA00022525"/>
    </source>
</evidence>
<dbReference type="SUPFAM" id="SSF52266">
    <property type="entry name" value="SGNH hydrolase"/>
    <property type="match status" value="1"/>
</dbReference>
<dbReference type="Gene3D" id="3.40.50.1110">
    <property type="entry name" value="SGNH hydrolase"/>
    <property type="match status" value="1"/>
</dbReference>
<keyword evidence="7" id="KW-0443">Lipid metabolism</keyword>
<accession>A0A4Y1QLX1</accession>
<dbReference type="AlphaFoldDB" id="A0A4Y1QLX1"/>
<evidence type="ECO:0000313" key="9">
    <source>
        <dbReference type="EMBL" id="BBG92829.1"/>
    </source>
</evidence>
<evidence type="ECO:0000256" key="5">
    <source>
        <dbReference type="ARBA" id="ARBA00022801"/>
    </source>
</evidence>
<reference evidence="9" key="1">
    <citation type="journal article" date="2019" name="Science">
        <title>Mutation of a bHLH transcription factor allowed almond domestication.</title>
        <authorList>
            <person name="Sanchez-Perez R."/>
            <person name="Pavan S."/>
            <person name="Mazzeo R."/>
            <person name="Moldovan C."/>
            <person name="Aiese Cigliano R."/>
            <person name="Del Cueto J."/>
            <person name="Ricciardi F."/>
            <person name="Lotti C."/>
            <person name="Ricciardi L."/>
            <person name="Dicenta F."/>
            <person name="Lopez-Marques R.L."/>
            <person name="Lindberg Moller B."/>
        </authorList>
    </citation>
    <scope>NUCLEOTIDE SEQUENCE</scope>
</reference>
<dbReference type="InterPro" id="IPR051238">
    <property type="entry name" value="GDSL_esterase/lipase"/>
</dbReference>
<proteinExistence type="inferred from homology"/>
<comment type="similarity">
    <text evidence="2">Belongs to the 'GDSL' lipolytic enzyme family.</text>
</comment>
<organism evidence="9">
    <name type="scientific">Prunus dulcis</name>
    <name type="common">Almond</name>
    <name type="synonym">Amygdalus dulcis</name>
    <dbReference type="NCBI Taxonomy" id="3755"/>
    <lineage>
        <taxon>Eukaryota</taxon>
        <taxon>Viridiplantae</taxon>
        <taxon>Streptophyta</taxon>
        <taxon>Embryophyta</taxon>
        <taxon>Tracheophyta</taxon>
        <taxon>Spermatophyta</taxon>
        <taxon>Magnoliopsida</taxon>
        <taxon>eudicotyledons</taxon>
        <taxon>Gunneridae</taxon>
        <taxon>Pentapetalae</taxon>
        <taxon>rosids</taxon>
        <taxon>fabids</taxon>
        <taxon>Rosales</taxon>
        <taxon>Rosaceae</taxon>
        <taxon>Amygdaloideae</taxon>
        <taxon>Amygdaleae</taxon>
        <taxon>Prunus</taxon>
    </lineage>
</organism>